<dbReference type="OrthoDB" id="10064612at2759"/>
<dbReference type="Proteomes" id="UP000324222">
    <property type="component" value="Unassembled WGS sequence"/>
</dbReference>
<evidence type="ECO:0000313" key="2">
    <source>
        <dbReference type="EMBL" id="MPC18974.1"/>
    </source>
</evidence>
<evidence type="ECO:0000256" key="1">
    <source>
        <dbReference type="SAM" id="MobiDB-lite"/>
    </source>
</evidence>
<gene>
    <name evidence="2" type="ORF">E2C01_011876</name>
</gene>
<dbReference type="EMBL" id="VSRR010000726">
    <property type="protein sequence ID" value="MPC18974.1"/>
    <property type="molecule type" value="Genomic_DNA"/>
</dbReference>
<dbReference type="AlphaFoldDB" id="A0A5B7DCI0"/>
<reference evidence="2 3" key="1">
    <citation type="submission" date="2019-05" db="EMBL/GenBank/DDBJ databases">
        <title>Another draft genome of Portunus trituberculatus and its Hox gene families provides insights of decapod evolution.</title>
        <authorList>
            <person name="Jeong J.-H."/>
            <person name="Song I."/>
            <person name="Kim S."/>
            <person name="Choi T."/>
            <person name="Kim D."/>
            <person name="Ryu S."/>
            <person name="Kim W."/>
        </authorList>
    </citation>
    <scope>NUCLEOTIDE SEQUENCE [LARGE SCALE GENOMIC DNA]</scope>
    <source>
        <tissue evidence="2">Muscle</tissue>
    </source>
</reference>
<proteinExistence type="predicted"/>
<sequence length="74" mass="8052">MTHARVDTRSSDSTPDARRSASVSVSKQERLGELCWCRTTATRDLQEGSGPDSAIAHRDKQMAAAVHTSHGCRI</sequence>
<feature type="compositionally biased region" description="Basic and acidic residues" evidence="1">
    <location>
        <begin position="1"/>
        <end position="19"/>
    </location>
</feature>
<organism evidence="2 3">
    <name type="scientific">Portunus trituberculatus</name>
    <name type="common">Swimming crab</name>
    <name type="synonym">Neptunus trituberculatus</name>
    <dbReference type="NCBI Taxonomy" id="210409"/>
    <lineage>
        <taxon>Eukaryota</taxon>
        <taxon>Metazoa</taxon>
        <taxon>Ecdysozoa</taxon>
        <taxon>Arthropoda</taxon>
        <taxon>Crustacea</taxon>
        <taxon>Multicrustacea</taxon>
        <taxon>Malacostraca</taxon>
        <taxon>Eumalacostraca</taxon>
        <taxon>Eucarida</taxon>
        <taxon>Decapoda</taxon>
        <taxon>Pleocyemata</taxon>
        <taxon>Brachyura</taxon>
        <taxon>Eubrachyura</taxon>
        <taxon>Portunoidea</taxon>
        <taxon>Portunidae</taxon>
        <taxon>Portuninae</taxon>
        <taxon>Portunus</taxon>
    </lineage>
</organism>
<keyword evidence="3" id="KW-1185">Reference proteome</keyword>
<comment type="caution">
    <text evidence="2">The sequence shown here is derived from an EMBL/GenBank/DDBJ whole genome shotgun (WGS) entry which is preliminary data.</text>
</comment>
<protein>
    <submittedName>
        <fullName evidence="2">Uncharacterized protein</fullName>
    </submittedName>
</protein>
<accession>A0A5B7DCI0</accession>
<evidence type="ECO:0000313" key="3">
    <source>
        <dbReference type="Proteomes" id="UP000324222"/>
    </source>
</evidence>
<feature type="region of interest" description="Disordered" evidence="1">
    <location>
        <begin position="1"/>
        <end position="28"/>
    </location>
</feature>
<name>A0A5B7DCI0_PORTR</name>